<feature type="domain" description="SH3" evidence="4">
    <location>
        <begin position="56"/>
        <end position="117"/>
    </location>
</feature>
<keyword evidence="6" id="KW-1185">Reference proteome</keyword>
<evidence type="ECO:0000259" key="4">
    <source>
        <dbReference type="PROSITE" id="PS50002"/>
    </source>
</evidence>
<dbReference type="SMART" id="SM00326">
    <property type="entry name" value="SH3"/>
    <property type="match status" value="1"/>
</dbReference>
<gene>
    <name evidence="5" type="ORF">EV702DRAFT_1200721</name>
</gene>
<sequence>MLASFSRPQRQPLRVLIDSSLPLIHYSTSPGPTSSPSSESSLTTSGLTPSTGDPEWFICNVICMFDFESDDPDHLSFTRNEILTVVKMEESGWWAAMRPEGDRLGWIPSSFVERLTETATEEPDKEDVHTWIRNLKENNARNSESVSDSECIQLGDMLNSVSDVAKPLLLPSSQLRREDSRRSSQIYDSFFSLSDDELSPHGLDRPFTSPLHIMSQPSVTSPSPVFEVPPEPPGKLDNLQLSCFNTDSGRSLPSSPYPRRPRRLAVLVNDHESLSCLSAMIDGEHSPGFHALDSPQVKETIDVFNRRCTGS</sequence>
<dbReference type="InterPro" id="IPR050384">
    <property type="entry name" value="Endophilin_SH3RF"/>
</dbReference>
<evidence type="ECO:0000256" key="3">
    <source>
        <dbReference type="SAM" id="MobiDB-lite"/>
    </source>
</evidence>
<dbReference type="InterPro" id="IPR001452">
    <property type="entry name" value="SH3_domain"/>
</dbReference>
<dbReference type="Pfam" id="PF00018">
    <property type="entry name" value="SH3_1"/>
    <property type="match status" value="1"/>
</dbReference>
<dbReference type="SUPFAM" id="SSF50044">
    <property type="entry name" value="SH3-domain"/>
    <property type="match status" value="1"/>
</dbReference>
<evidence type="ECO:0000256" key="2">
    <source>
        <dbReference type="PROSITE-ProRule" id="PRU00192"/>
    </source>
</evidence>
<proteinExistence type="predicted"/>
<evidence type="ECO:0000256" key="1">
    <source>
        <dbReference type="ARBA" id="ARBA00022443"/>
    </source>
</evidence>
<organism evidence="5 6">
    <name type="scientific">Suillus placidus</name>
    <dbReference type="NCBI Taxonomy" id="48579"/>
    <lineage>
        <taxon>Eukaryota</taxon>
        <taxon>Fungi</taxon>
        <taxon>Dikarya</taxon>
        <taxon>Basidiomycota</taxon>
        <taxon>Agaricomycotina</taxon>
        <taxon>Agaricomycetes</taxon>
        <taxon>Agaricomycetidae</taxon>
        <taxon>Boletales</taxon>
        <taxon>Suillineae</taxon>
        <taxon>Suillaceae</taxon>
        <taxon>Suillus</taxon>
    </lineage>
</organism>
<keyword evidence="1 2" id="KW-0728">SH3 domain</keyword>
<dbReference type="PANTHER" id="PTHR14167">
    <property type="entry name" value="SH3 DOMAIN-CONTAINING"/>
    <property type="match status" value="1"/>
</dbReference>
<feature type="region of interest" description="Disordered" evidence="3">
    <location>
        <begin position="27"/>
        <end position="49"/>
    </location>
</feature>
<dbReference type="OrthoDB" id="10255964at2759"/>
<dbReference type="Proteomes" id="UP000714275">
    <property type="component" value="Unassembled WGS sequence"/>
</dbReference>
<dbReference type="CDD" id="cd00174">
    <property type="entry name" value="SH3"/>
    <property type="match status" value="1"/>
</dbReference>
<accession>A0A9P6ZNW1</accession>
<protein>
    <recommendedName>
        <fullName evidence="4">SH3 domain-containing protein</fullName>
    </recommendedName>
</protein>
<dbReference type="AlphaFoldDB" id="A0A9P6ZNW1"/>
<dbReference type="PRINTS" id="PR00452">
    <property type="entry name" value="SH3DOMAIN"/>
</dbReference>
<name>A0A9P6ZNW1_9AGAM</name>
<dbReference type="InterPro" id="IPR036028">
    <property type="entry name" value="SH3-like_dom_sf"/>
</dbReference>
<dbReference type="PROSITE" id="PS50002">
    <property type="entry name" value="SH3"/>
    <property type="match status" value="1"/>
</dbReference>
<dbReference type="Gene3D" id="2.30.30.40">
    <property type="entry name" value="SH3 Domains"/>
    <property type="match status" value="1"/>
</dbReference>
<reference evidence="5" key="1">
    <citation type="journal article" date="2020" name="New Phytol.">
        <title>Comparative genomics reveals dynamic genome evolution in host specialist ectomycorrhizal fungi.</title>
        <authorList>
            <person name="Lofgren L.A."/>
            <person name="Nguyen N.H."/>
            <person name="Vilgalys R."/>
            <person name="Ruytinx J."/>
            <person name="Liao H.L."/>
            <person name="Branco S."/>
            <person name="Kuo A."/>
            <person name="LaButti K."/>
            <person name="Lipzen A."/>
            <person name="Andreopoulos W."/>
            <person name="Pangilinan J."/>
            <person name="Riley R."/>
            <person name="Hundley H."/>
            <person name="Na H."/>
            <person name="Barry K."/>
            <person name="Grigoriev I.V."/>
            <person name="Stajich J.E."/>
            <person name="Kennedy P.G."/>
        </authorList>
    </citation>
    <scope>NUCLEOTIDE SEQUENCE</scope>
    <source>
        <strain evidence="5">DOB743</strain>
    </source>
</reference>
<evidence type="ECO:0000313" key="6">
    <source>
        <dbReference type="Proteomes" id="UP000714275"/>
    </source>
</evidence>
<comment type="caution">
    <text evidence="5">The sequence shown here is derived from an EMBL/GenBank/DDBJ whole genome shotgun (WGS) entry which is preliminary data.</text>
</comment>
<evidence type="ECO:0000313" key="5">
    <source>
        <dbReference type="EMBL" id="KAG1773992.1"/>
    </source>
</evidence>
<dbReference type="EMBL" id="JABBWD010000045">
    <property type="protein sequence ID" value="KAG1773992.1"/>
    <property type="molecule type" value="Genomic_DNA"/>
</dbReference>